<feature type="compositionally biased region" description="Polar residues" evidence="1">
    <location>
        <begin position="356"/>
        <end position="367"/>
    </location>
</feature>
<feature type="compositionally biased region" description="Low complexity" evidence="1">
    <location>
        <begin position="249"/>
        <end position="260"/>
    </location>
</feature>
<feature type="compositionally biased region" description="Basic and acidic residues" evidence="1">
    <location>
        <begin position="285"/>
        <end position="303"/>
    </location>
</feature>
<proteinExistence type="predicted"/>
<feature type="region of interest" description="Disordered" evidence="1">
    <location>
        <begin position="477"/>
        <end position="499"/>
    </location>
</feature>
<dbReference type="PANTHER" id="PTHR38049:SF2">
    <property type="entry name" value="RICIN B LECTIN DOMAIN-CONTAINING PROTEIN"/>
    <property type="match status" value="1"/>
</dbReference>
<gene>
    <name evidence="3" type="ORF">PoMZ_07721</name>
</gene>
<evidence type="ECO:0000256" key="2">
    <source>
        <dbReference type="SAM" id="SignalP"/>
    </source>
</evidence>
<dbReference type="PANTHER" id="PTHR38049">
    <property type="entry name" value="RICIN B LECTIN DOMAIN-CONTAINING PROTEIN"/>
    <property type="match status" value="1"/>
</dbReference>
<feature type="compositionally biased region" description="Basic and acidic residues" evidence="1">
    <location>
        <begin position="232"/>
        <end position="248"/>
    </location>
</feature>
<evidence type="ECO:0000313" key="3">
    <source>
        <dbReference type="EMBL" id="QBZ60779.1"/>
    </source>
</evidence>
<feature type="compositionally biased region" description="Polar residues" evidence="1">
    <location>
        <begin position="380"/>
        <end position="389"/>
    </location>
</feature>
<feature type="region of interest" description="Disordered" evidence="1">
    <location>
        <begin position="229"/>
        <end position="454"/>
    </location>
</feature>
<organism evidence="3 4">
    <name type="scientific">Pyricularia oryzae</name>
    <name type="common">Rice blast fungus</name>
    <name type="synonym">Magnaporthe oryzae</name>
    <dbReference type="NCBI Taxonomy" id="318829"/>
    <lineage>
        <taxon>Eukaryota</taxon>
        <taxon>Fungi</taxon>
        <taxon>Dikarya</taxon>
        <taxon>Ascomycota</taxon>
        <taxon>Pezizomycotina</taxon>
        <taxon>Sordariomycetes</taxon>
        <taxon>Sordariomycetidae</taxon>
        <taxon>Magnaporthales</taxon>
        <taxon>Pyriculariaceae</taxon>
        <taxon>Pyricularia</taxon>
    </lineage>
</organism>
<feature type="compositionally biased region" description="Low complexity" evidence="1">
    <location>
        <begin position="268"/>
        <end position="284"/>
    </location>
</feature>
<evidence type="ECO:0000313" key="4">
    <source>
        <dbReference type="Proteomes" id="UP000294847"/>
    </source>
</evidence>
<protein>
    <submittedName>
        <fullName evidence="3">Uncharacterized protein</fullName>
    </submittedName>
</protein>
<accession>A0A4P7NFU4</accession>
<dbReference type="EMBL" id="CP034207">
    <property type="protein sequence ID" value="QBZ60779.1"/>
    <property type="molecule type" value="Genomic_DNA"/>
</dbReference>
<sequence length="499" mass="55344">MVLTFIAGFGAVFGAAEGIRASQAKSRREEHRSRKNNLFVHCMKSTQYSHLLEGKQVVLSGHMCFIDTGMAHDTPYGHPFLGYYLPYPEAKYSGLVSTITDEAPIMNWVFVHHETYQLMYGNRQQSEGQLCGPWDCTRQDKRLTFAGWEGFCAVLEDAGYWGVYFDVDGDMLRRRLPGKIVIEIELERREQKTRKPVFEEDMSAEDKLKEAQAEAEALAKVREAQAAAAAEAQERAREQARRQAEAQQKRNSQQQQQQRQRQQRQARAKSPPKGASSPPATPKTQSEKGKQEQEQQARSEGQPRRRRRSKDKNGGRDGAKSPQSNSGAPGPSSTFRNAKSPSQPKRRPDPLRSPSRAPSQTHSQASSRSHRTSRTGDEGSVSTRASTQRSRGRAQHRQSASRGGGVGGGGGGGGQHAAGMKSPVSNPSVKARMQNRRASVASMKSPVRETEAPKMLGVREELDVSFPRLDELIRSLKYQSPSVEDSDESEDMPPSPDVD</sequence>
<dbReference type="AlphaFoldDB" id="A0A4P7NFU4"/>
<feature type="region of interest" description="Disordered" evidence="1">
    <location>
        <begin position="191"/>
        <end position="211"/>
    </location>
</feature>
<name>A0A4P7NFU4_PYROR</name>
<feature type="signal peptide" evidence="2">
    <location>
        <begin position="1"/>
        <end position="18"/>
    </location>
</feature>
<evidence type="ECO:0000256" key="1">
    <source>
        <dbReference type="SAM" id="MobiDB-lite"/>
    </source>
</evidence>
<feature type="compositionally biased region" description="Gly residues" evidence="1">
    <location>
        <begin position="402"/>
        <end position="416"/>
    </location>
</feature>
<feature type="chain" id="PRO_5043837195" evidence="2">
    <location>
        <begin position="19"/>
        <end position="499"/>
    </location>
</feature>
<feature type="compositionally biased region" description="Polar residues" evidence="1">
    <location>
        <begin position="321"/>
        <end position="343"/>
    </location>
</feature>
<dbReference type="Proteomes" id="UP000294847">
    <property type="component" value="Chromosome 4"/>
</dbReference>
<keyword evidence="2" id="KW-0732">Signal</keyword>
<reference evidence="3 4" key="1">
    <citation type="journal article" date="2019" name="Mol. Biol. Evol.">
        <title>Blast fungal genomes show frequent chromosomal changes, gene gains and losses, and effector gene turnover.</title>
        <authorList>
            <person name="Gomez Luciano L.B."/>
            <person name="Jason Tsai I."/>
            <person name="Chuma I."/>
            <person name="Tosa Y."/>
            <person name="Chen Y.H."/>
            <person name="Li J.Y."/>
            <person name="Li M.Y."/>
            <person name="Jade Lu M.Y."/>
            <person name="Nakayashiki H."/>
            <person name="Li W.H."/>
        </authorList>
    </citation>
    <scope>NUCLEOTIDE SEQUENCE [LARGE SCALE GENOMIC DNA]</scope>
    <source>
        <strain evidence="3">MZ5-1-6</strain>
    </source>
</reference>